<protein>
    <submittedName>
        <fullName evidence="2">Uncharacterized protein</fullName>
    </submittedName>
</protein>
<dbReference type="EMBL" id="BSSA01000043">
    <property type="protein sequence ID" value="GLW74969.1"/>
    <property type="molecule type" value="Genomic_DNA"/>
</dbReference>
<dbReference type="AlphaFoldDB" id="A0A9W6QF42"/>
<name>A0A9W6QF42_9ACTN</name>
<organism evidence="2 3">
    <name type="scientific">Kitasatospora phosalacinea</name>
    <dbReference type="NCBI Taxonomy" id="2065"/>
    <lineage>
        <taxon>Bacteria</taxon>
        <taxon>Bacillati</taxon>
        <taxon>Actinomycetota</taxon>
        <taxon>Actinomycetes</taxon>
        <taxon>Kitasatosporales</taxon>
        <taxon>Streptomycetaceae</taxon>
        <taxon>Kitasatospora</taxon>
    </lineage>
</organism>
<feature type="compositionally biased region" description="Low complexity" evidence="1">
    <location>
        <begin position="117"/>
        <end position="129"/>
    </location>
</feature>
<dbReference type="Proteomes" id="UP001165041">
    <property type="component" value="Unassembled WGS sequence"/>
</dbReference>
<evidence type="ECO:0000256" key="1">
    <source>
        <dbReference type="SAM" id="MobiDB-lite"/>
    </source>
</evidence>
<feature type="region of interest" description="Disordered" evidence="1">
    <location>
        <begin position="226"/>
        <end position="256"/>
    </location>
</feature>
<feature type="compositionally biased region" description="Polar residues" evidence="1">
    <location>
        <begin position="132"/>
        <end position="158"/>
    </location>
</feature>
<feature type="region of interest" description="Disordered" evidence="1">
    <location>
        <begin position="302"/>
        <end position="327"/>
    </location>
</feature>
<evidence type="ECO:0000313" key="3">
    <source>
        <dbReference type="Proteomes" id="UP001165041"/>
    </source>
</evidence>
<accession>A0A9W6QF42</accession>
<dbReference type="RefSeq" id="WP_285740528.1">
    <property type="nucleotide sequence ID" value="NZ_BSSA01000043.1"/>
</dbReference>
<feature type="compositionally biased region" description="Basic and acidic residues" evidence="1">
    <location>
        <begin position="235"/>
        <end position="248"/>
    </location>
</feature>
<sequence length="327" mass="35720">MTQTGRNVEQLLGQATRLLEDSTTIKNSVEALPEHIEQQAQAVLSELRTHRDQLIGVISKEQSESARYHRESGAQQKRIEELLEQLGELRLQAATGSFASEGARLPADSGPDDPARQEAPAAAPEEPAPVQHAQSTAHFTAAGDSSPSVTSTEENLTVSEPAAFRSAVDRREGERLLGGTADLIPPVFVWSAHVATLRKASAIHTLTVECHPHTWDFLNEQVRAASPGGTSHFNATEERSREWDRPNPEKPFTTDLSGRSTVALLNALHATVHRGVEQPRDIETWSLAVTSYERIAEVVAATRPRGEHDQQESGNGPRVVLDDRTAR</sequence>
<feature type="region of interest" description="Disordered" evidence="1">
    <location>
        <begin position="101"/>
        <end position="161"/>
    </location>
</feature>
<evidence type="ECO:0000313" key="2">
    <source>
        <dbReference type="EMBL" id="GLW74969.1"/>
    </source>
</evidence>
<comment type="caution">
    <text evidence="2">The sequence shown here is derived from an EMBL/GenBank/DDBJ whole genome shotgun (WGS) entry which is preliminary data.</text>
</comment>
<proteinExistence type="predicted"/>
<gene>
    <name evidence="2" type="ORF">Kpho02_72660</name>
</gene>
<reference evidence="2" key="1">
    <citation type="submission" date="2023-02" db="EMBL/GenBank/DDBJ databases">
        <title>Kitasatospora phosalacinea NBRC 14627.</title>
        <authorList>
            <person name="Ichikawa N."/>
            <person name="Sato H."/>
            <person name="Tonouchi N."/>
        </authorList>
    </citation>
    <scope>NUCLEOTIDE SEQUENCE</scope>
    <source>
        <strain evidence="2">NBRC 14627</strain>
    </source>
</reference>